<feature type="transmembrane region" description="Helical" evidence="2">
    <location>
        <begin position="116"/>
        <end position="138"/>
    </location>
</feature>
<feature type="transmembrane region" description="Helical" evidence="2">
    <location>
        <begin position="225"/>
        <end position="247"/>
    </location>
</feature>
<reference evidence="3" key="1">
    <citation type="submission" date="2021-03" db="EMBL/GenBank/DDBJ databases">
        <title>Microbacterium sp. nov., a novel actinobacterium isolated from cow dung.</title>
        <authorList>
            <person name="Zhang L."/>
        </authorList>
    </citation>
    <scope>NUCLEOTIDE SEQUENCE</scope>
    <source>
        <strain evidence="3">NEAU-LLB</strain>
    </source>
</reference>
<keyword evidence="2" id="KW-0812">Transmembrane</keyword>
<comment type="caution">
    <text evidence="3">The sequence shown here is derived from an EMBL/GenBank/DDBJ whole genome shotgun (WGS) entry which is preliminary data.</text>
</comment>
<dbReference type="AlphaFoldDB" id="A0A939TS16"/>
<keyword evidence="4" id="KW-1185">Reference proteome</keyword>
<proteinExistence type="predicted"/>
<evidence type="ECO:0008006" key="5">
    <source>
        <dbReference type="Google" id="ProtNLM"/>
    </source>
</evidence>
<feature type="region of interest" description="Disordered" evidence="1">
    <location>
        <begin position="375"/>
        <end position="422"/>
    </location>
</feature>
<feature type="transmembrane region" description="Helical" evidence="2">
    <location>
        <begin position="150"/>
        <end position="175"/>
    </location>
</feature>
<dbReference type="Proteomes" id="UP000680132">
    <property type="component" value="Unassembled WGS sequence"/>
</dbReference>
<evidence type="ECO:0000313" key="3">
    <source>
        <dbReference type="EMBL" id="MBO3665085.1"/>
    </source>
</evidence>
<keyword evidence="2" id="KW-0472">Membrane</keyword>
<feature type="transmembrane region" description="Helical" evidence="2">
    <location>
        <begin position="291"/>
        <end position="310"/>
    </location>
</feature>
<feature type="transmembrane region" description="Helical" evidence="2">
    <location>
        <begin position="63"/>
        <end position="80"/>
    </location>
</feature>
<sequence length="422" mass="43523">MTCPRCAAGNPAAAHFCQACGLDLHSGDASRRCSYAVKPDEPVASFALVSTIMPRGAAQHPQTYRIALGIGLFVALIAAVFGALPIALLVAAFTVPLVYIVYLYDVNLWDDQPVQVTLAAFGLTAVLGAAFTWGWTQFVPATSLVRGPDLATLLIVGVAVPIVAHLLIQLGPVYLASRPRFDDLMDGLTFGIVSGVAYSAGDTLVRHGDALLGGFDPGADPATWVALVFLEGLVKPLIFGTAAGIAAAEFSGLGRGYDGFTGRYARGLAEAIVATIVYQTGAYLLSFLPVFQGVALTVVLGLAVLAVLILRVRTVLHKALLEGALEAAARDDQRVGATGELAYCTSCEMPLLAGASFCSVCGTAQRTRPRVAGAFAAAQPAPAPRADEPVPIHPGPDGPPSPAANNPAAGNPAPNDNEGVQS</sequence>
<dbReference type="RefSeq" id="WP_208505457.1">
    <property type="nucleotide sequence ID" value="NZ_JAGFOA010000008.1"/>
</dbReference>
<evidence type="ECO:0000256" key="2">
    <source>
        <dbReference type="SAM" id="Phobius"/>
    </source>
</evidence>
<evidence type="ECO:0000313" key="4">
    <source>
        <dbReference type="Proteomes" id="UP000680132"/>
    </source>
</evidence>
<gene>
    <name evidence="3" type="ORF">J5V96_16420</name>
</gene>
<accession>A0A939TS16</accession>
<name>A0A939TS16_9MICO</name>
<keyword evidence="2" id="KW-1133">Transmembrane helix</keyword>
<feature type="compositionally biased region" description="Pro residues" evidence="1">
    <location>
        <begin position="391"/>
        <end position="402"/>
    </location>
</feature>
<organism evidence="3 4">
    <name type="scientific">Microbacterium stercoris</name>
    <dbReference type="NCBI Taxonomy" id="2820289"/>
    <lineage>
        <taxon>Bacteria</taxon>
        <taxon>Bacillati</taxon>
        <taxon>Actinomycetota</taxon>
        <taxon>Actinomycetes</taxon>
        <taxon>Micrococcales</taxon>
        <taxon>Microbacteriaceae</taxon>
        <taxon>Microbacterium</taxon>
    </lineage>
</organism>
<evidence type="ECO:0000256" key="1">
    <source>
        <dbReference type="SAM" id="MobiDB-lite"/>
    </source>
</evidence>
<feature type="compositionally biased region" description="Low complexity" evidence="1">
    <location>
        <begin position="403"/>
        <end position="422"/>
    </location>
</feature>
<feature type="transmembrane region" description="Helical" evidence="2">
    <location>
        <begin position="86"/>
        <end position="104"/>
    </location>
</feature>
<protein>
    <recommendedName>
        <fullName evidence="5">PrsW family intramembrane metalloprotease</fullName>
    </recommendedName>
</protein>
<dbReference type="EMBL" id="JAGFOA010000008">
    <property type="protein sequence ID" value="MBO3665085.1"/>
    <property type="molecule type" value="Genomic_DNA"/>
</dbReference>